<dbReference type="AlphaFoldDB" id="A0A6G1Q3P7"/>
<dbReference type="Proteomes" id="UP000503349">
    <property type="component" value="Chromosome 12"/>
</dbReference>
<proteinExistence type="predicted"/>
<sequence length="60" mass="6466">MSLPGAIFQMFSCIFVVSSWIAPPMLTNPPPPSFHLLDAGFGVKPTVYCKKLPSLEVSGL</sequence>
<accession>A0A6G1Q3P7</accession>
<evidence type="ECO:0000256" key="1">
    <source>
        <dbReference type="SAM" id="SignalP"/>
    </source>
</evidence>
<reference evidence="2 3" key="1">
    <citation type="submission" date="2019-02" db="EMBL/GenBank/DDBJ databases">
        <title>Opniocepnalus argus genome.</title>
        <authorList>
            <person name="Zhou C."/>
            <person name="Xiao S."/>
        </authorList>
    </citation>
    <scope>NUCLEOTIDE SEQUENCE [LARGE SCALE GENOMIC DNA]</scope>
    <source>
        <strain evidence="2">OARG1902GOOAL</strain>
        <tissue evidence="2">Muscle</tissue>
    </source>
</reference>
<evidence type="ECO:0000313" key="3">
    <source>
        <dbReference type="Proteomes" id="UP000503349"/>
    </source>
</evidence>
<keyword evidence="3" id="KW-1185">Reference proteome</keyword>
<gene>
    <name evidence="2" type="ORF">EXN66_Car012835</name>
</gene>
<dbReference type="EMBL" id="CM015723">
    <property type="protein sequence ID" value="KAF3697155.1"/>
    <property type="molecule type" value="Genomic_DNA"/>
</dbReference>
<keyword evidence="1" id="KW-0732">Signal</keyword>
<feature type="chain" id="PRO_5026261846" evidence="1">
    <location>
        <begin position="28"/>
        <end position="60"/>
    </location>
</feature>
<evidence type="ECO:0000313" key="2">
    <source>
        <dbReference type="EMBL" id="KAF3697155.1"/>
    </source>
</evidence>
<feature type="signal peptide" evidence="1">
    <location>
        <begin position="1"/>
        <end position="27"/>
    </location>
</feature>
<name>A0A6G1Q3P7_CHAAH</name>
<organism evidence="2 3">
    <name type="scientific">Channa argus</name>
    <name type="common">Northern snakehead</name>
    <name type="synonym">Ophicephalus argus</name>
    <dbReference type="NCBI Taxonomy" id="215402"/>
    <lineage>
        <taxon>Eukaryota</taxon>
        <taxon>Metazoa</taxon>
        <taxon>Chordata</taxon>
        <taxon>Craniata</taxon>
        <taxon>Vertebrata</taxon>
        <taxon>Euteleostomi</taxon>
        <taxon>Actinopterygii</taxon>
        <taxon>Neopterygii</taxon>
        <taxon>Teleostei</taxon>
        <taxon>Neoteleostei</taxon>
        <taxon>Acanthomorphata</taxon>
        <taxon>Anabantaria</taxon>
        <taxon>Anabantiformes</taxon>
        <taxon>Channoidei</taxon>
        <taxon>Channidae</taxon>
        <taxon>Channa</taxon>
    </lineage>
</organism>
<reference evidence="3" key="2">
    <citation type="submission" date="2019-02" db="EMBL/GenBank/DDBJ databases">
        <title>Opniocepnalus argus Var Kimnra genome.</title>
        <authorList>
            <person name="Zhou C."/>
            <person name="Xiao S."/>
        </authorList>
    </citation>
    <scope>NUCLEOTIDE SEQUENCE [LARGE SCALE GENOMIC DNA]</scope>
</reference>
<protein>
    <submittedName>
        <fullName evidence="2">Uncharacterized protein</fullName>
    </submittedName>
</protein>